<feature type="transmembrane region" description="Helical" evidence="1">
    <location>
        <begin position="48"/>
        <end position="71"/>
    </location>
</feature>
<dbReference type="EMBL" id="LT629700">
    <property type="protein sequence ID" value="SDM11600.1"/>
    <property type="molecule type" value="Genomic_DNA"/>
</dbReference>
<sequence length="354" mass="37630">MDTNQSIETTIKDMWHTRPTRIPKSQGGSAMVAGVCEGIGARYQIDPVIVRLAFVGLTLAFGGGIFAYLLMWMNMPRYGMSTSPWRAINTPKAQLDPQERRDRNTGWWLLVGLVVFFPSLSAGAGGFVAASFITLALAAAALYLLHRSHPIPPAELSASAADTGIRVDTSHLSAPAGYPHPDVGQTTPPSWDPLGAAPELWHLPDLEEETVPPPQEKKRGGVWGWLIALGVAGLIALAAMAATVGGLHAGARVDVGSEHVTVTDDLRDIYESGIGDTTIDLSHLAPLDGDRQTRIQHDIGTVTIIPPKDTRVEFTCDEGLGSNNCPPTLNDASGRATLSLDIDLGIGEIEVAAP</sequence>
<protein>
    <submittedName>
        <fullName evidence="3">Phage shock protein PspC (Stress-responsive transcriptional regulator)</fullName>
    </submittedName>
</protein>
<evidence type="ECO:0000256" key="1">
    <source>
        <dbReference type="SAM" id="Phobius"/>
    </source>
</evidence>
<dbReference type="STRING" id="38302.SAMN04488535_1977"/>
<feature type="domain" description="Phage shock protein PspC N-terminal" evidence="2">
    <location>
        <begin position="30"/>
        <end position="77"/>
    </location>
</feature>
<reference evidence="4" key="1">
    <citation type="submission" date="2016-10" db="EMBL/GenBank/DDBJ databases">
        <authorList>
            <person name="Varghese N."/>
            <person name="Submissions S."/>
        </authorList>
    </citation>
    <scope>NUCLEOTIDE SEQUENCE [LARGE SCALE GENOMIC DNA]</scope>
    <source>
        <strain evidence="4">DSM 20632</strain>
    </source>
</reference>
<keyword evidence="1" id="KW-0472">Membrane</keyword>
<keyword evidence="1" id="KW-1133">Transmembrane helix</keyword>
<proteinExistence type="predicted"/>
<dbReference type="InterPro" id="IPR007168">
    <property type="entry name" value="Phageshock_PspC_N"/>
</dbReference>
<feature type="transmembrane region" description="Helical" evidence="1">
    <location>
        <begin position="127"/>
        <end position="145"/>
    </location>
</feature>
<dbReference type="Pfam" id="PF04024">
    <property type="entry name" value="PspC"/>
    <property type="match status" value="1"/>
</dbReference>
<name>A0A1G9QL23_9CORY</name>
<dbReference type="Proteomes" id="UP000199350">
    <property type="component" value="Chromosome I"/>
</dbReference>
<evidence type="ECO:0000259" key="2">
    <source>
        <dbReference type="Pfam" id="PF04024"/>
    </source>
</evidence>
<dbReference type="OrthoDB" id="3208990at2"/>
<organism evidence="3 4">
    <name type="scientific">Corynebacterium mycetoides</name>
    <dbReference type="NCBI Taxonomy" id="38302"/>
    <lineage>
        <taxon>Bacteria</taxon>
        <taxon>Bacillati</taxon>
        <taxon>Actinomycetota</taxon>
        <taxon>Actinomycetes</taxon>
        <taxon>Mycobacteriales</taxon>
        <taxon>Corynebacteriaceae</taxon>
        <taxon>Corynebacterium</taxon>
    </lineage>
</organism>
<feature type="transmembrane region" description="Helical" evidence="1">
    <location>
        <begin position="222"/>
        <end position="242"/>
    </location>
</feature>
<evidence type="ECO:0000313" key="3">
    <source>
        <dbReference type="EMBL" id="SDM11600.1"/>
    </source>
</evidence>
<keyword evidence="1" id="KW-0812">Transmembrane</keyword>
<dbReference type="RefSeq" id="WP_092151680.1">
    <property type="nucleotide sequence ID" value="NZ_LT629700.1"/>
</dbReference>
<dbReference type="AlphaFoldDB" id="A0A1G9QL23"/>
<keyword evidence="4" id="KW-1185">Reference proteome</keyword>
<evidence type="ECO:0000313" key="4">
    <source>
        <dbReference type="Proteomes" id="UP000199350"/>
    </source>
</evidence>
<accession>A0A1G9QL23</accession>
<gene>
    <name evidence="3" type="ORF">SAMN04488535_1977</name>
</gene>